<organism evidence="1 2">
    <name type="scientific">[Clostridium] methylpentosum DSM 5476</name>
    <dbReference type="NCBI Taxonomy" id="537013"/>
    <lineage>
        <taxon>Bacteria</taxon>
        <taxon>Bacillati</taxon>
        <taxon>Bacillota</taxon>
        <taxon>Clostridia</taxon>
        <taxon>Eubacteriales</taxon>
        <taxon>Oscillospiraceae</taxon>
        <taxon>Oscillospiraceae incertae sedis</taxon>
    </lineage>
</organism>
<dbReference type="EMBL" id="ACEC01000058">
    <property type="protein sequence ID" value="EEG30650.1"/>
    <property type="molecule type" value="Genomic_DNA"/>
</dbReference>
<reference evidence="1 2" key="1">
    <citation type="submission" date="2009-01" db="EMBL/GenBank/DDBJ databases">
        <authorList>
            <person name="Fulton L."/>
            <person name="Clifton S."/>
            <person name="Fulton B."/>
            <person name="Xu J."/>
            <person name="Minx P."/>
            <person name="Pepin K.H."/>
            <person name="Johnson M."/>
            <person name="Bhonagiri V."/>
            <person name="Nash W.E."/>
            <person name="Mardis E.R."/>
            <person name="Wilson R.K."/>
        </authorList>
    </citation>
    <scope>NUCLEOTIDE SEQUENCE [LARGE SCALE GENOMIC DNA]</scope>
    <source>
        <strain evidence="1 2">DSM 5476</strain>
    </source>
</reference>
<sequence length="87" mass="9924">MKKRSCRLTPEERTTHINAVKIRKMTDQQLVTFVNEQFLNGFETAYEHSTAKFLEYLERDIGSGNGIGKITFSRLQKIAKEGGFIGV</sequence>
<gene>
    <name evidence="1" type="ORF">CLOSTMETH_01719</name>
</gene>
<dbReference type="Proteomes" id="UP000003340">
    <property type="component" value="Unassembled WGS sequence"/>
</dbReference>
<protein>
    <submittedName>
        <fullName evidence="1">Uncharacterized protein</fullName>
    </submittedName>
</protein>
<comment type="caution">
    <text evidence="1">The sequence shown here is derived from an EMBL/GenBank/DDBJ whole genome shotgun (WGS) entry which is preliminary data.</text>
</comment>
<name>C0ECZ8_9FIRM</name>
<evidence type="ECO:0000313" key="1">
    <source>
        <dbReference type="EMBL" id="EEG30650.1"/>
    </source>
</evidence>
<dbReference type="AlphaFoldDB" id="C0ECZ8"/>
<reference evidence="1 2" key="2">
    <citation type="submission" date="2009-02" db="EMBL/GenBank/DDBJ databases">
        <title>Draft genome sequence of Clostridium methylpentosum (DSM 5476).</title>
        <authorList>
            <person name="Sudarsanam P."/>
            <person name="Ley R."/>
            <person name="Guruge J."/>
            <person name="Turnbaugh P.J."/>
            <person name="Mahowald M."/>
            <person name="Liep D."/>
            <person name="Gordon J."/>
        </authorList>
    </citation>
    <scope>NUCLEOTIDE SEQUENCE [LARGE SCALE GENOMIC DNA]</scope>
    <source>
        <strain evidence="1 2">DSM 5476</strain>
    </source>
</reference>
<proteinExistence type="predicted"/>
<evidence type="ECO:0000313" key="2">
    <source>
        <dbReference type="Proteomes" id="UP000003340"/>
    </source>
</evidence>
<accession>C0ECZ8</accession>
<dbReference type="HOGENOM" id="CLU_161225_0_0_9"/>
<dbReference type="STRING" id="537013.CLOSTMETH_01719"/>
<keyword evidence="2" id="KW-1185">Reference proteome</keyword>